<gene>
    <name evidence="3" type="ORF">HL667_16675</name>
</gene>
<dbReference type="Proteomes" id="UP000886476">
    <property type="component" value="Unassembled WGS sequence"/>
</dbReference>
<proteinExistence type="predicted"/>
<name>A0ABX2CEK3_9BRAD</name>
<protein>
    <submittedName>
        <fullName evidence="3">DUF3616 domain-containing protein</fullName>
    </submittedName>
</protein>
<evidence type="ECO:0000256" key="1">
    <source>
        <dbReference type="SAM" id="SignalP"/>
    </source>
</evidence>
<feature type="chain" id="PRO_5046876154" evidence="1">
    <location>
        <begin position="27"/>
        <end position="359"/>
    </location>
</feature>
<feature type="domain" description="DUF3616" evidence="2">
    <location>
        <begin position="197"/>
        <end position="341"/>
    </location>
</feature>
<accession>A0ABX2CEK3</accession>
<comment type="caution">
    <text evidence="3">The sequence shown here is derived from an EMBL/GenBank/DDBJ whole genome shotgun (WGS) entry which is preliminary data.</text>
</comment>
<feature type="domain" description="DUF3616" evidence="2">
    <location>
        <begin position="122"/>
        <end position="151"/>
    </location>
</feature>
<evidence type="ECO:0000313" key="4">
    <source>
        <dbReference type="Proteomes" id="UP000886476"/>
    </source>
</evidence>
<keyword evidence="1" id="KW-0732">Signal</keyword>
<evidence type="ECO:0000313" key="3">
    <source>
        <dbReference type="EMBL" id="NPU66638.1"/>
    </source>
</evidence>
<dbReference type="InterPro" id="IPR022060">
    <property type="entry name" value="DUF3616"/>
</dbReference>
<dbReference type="Pfam" id="PF12275">
    <property type="entry name" value="DUF3616"/>
    <property type="match status" value="2"/>
</dbReference>
<dbReference type="EMBL" id="JABFDN010000004">
    <property type="protein sequence ID" value="NPU66638.1"/>
    <property type="molecule type" value="Genomic_DNA"/>
</dbReference>
<organism evidence="3 4">
    <name type="scientific">Bradyrhizobium aeschynomenes</name>
    <dbReference type="NCBI Taxonomy" id="2734909"/>
    <lineage>
        <taxon>Bacteria</taxon>
        <taxon>Pseudomonadati</taxon>
        <taxon>Pseudomonadota</taxon>
        <taxon>Alphaproteobacteria</taxon>
        <taxon>Hyphomicrobiales</taxon>
        <taxon>Nitrobacteraceae</taxon>
        <taxon>Bradyrhizobium</taxon>
    </lineage>
</organism>
<reference evidence="3" key="1">
    <citation type="submission" date="2020-05" db="EMBL/GenBank/DDBJ databases">
        <title>Nod-independent and nitrogen-fixing Bradyrhizobium aeschynomene sp. nov. isolated from nodules of Aeschynomene indica.</title>
        <authorList>
            <person name="Zhang Z."/>
        </authorList>
    </citation>
    <scope>NUCLEOTIDE SEQUENCE</scope>
    <source>
        <strain evidence="3">83012</strain>
    </source>
</reference>
<evidence type="ECO:0000259" key="2">
    <source>
        <dbReference type="Pfam" id="PF12275"/>
    </source>
</evidence>
<sequence>MRLACLTLVATLVALMAVNGGPALLAAQPGTIPLTKLEVSGTFKKGSDKTAEDLSGIACLAPQQGKRSCLVINDENRTAQRAALDNDGITAGALVGLIGKEPNPKTLGAAPEATCKEKDDFDDLDGEGVAYAEPYFYVIGSHGCSRKKDKFRLSSFILARVNSDPAASGEAETTYRVSDLLRRAAPVSEFFGKDLESEKGLNIEGIAAQGDRLWFGLRAPVIGDNAYLVPATVSDLFAAGHERSAAKPEALPVKLDGRGVRDLAALPDGRLLVLAGAPHGPEVPFKLFVVEPASGVSEELGTLAAVEQTVDGKRVVGKAEALGVLEASADRITFVVLFDSLPNGAPHRGAVDLPKPKRN</sequence>
<keyword evidence="4" id="KW-1185">Reference proteome</keyword>
<feature type="signal peptide" evidence="1">
    <location>
        <begin position="1"/>
        <end position="26"/>
    </location>
</feature>
<dbReference type="RefSeq" id="WP_172111693.1">
    <property type="nucleotide sequence ID" value="NZ_JABFDN010000004.1"/>
</dbReference>